<gene>
    <name evidence="1" type="ORF">ACJMK2_003176</name>
</gene>
<dbReference type="EMBL" id="JBJQND010000001">
    <property type="protein sequence ID" value="KAL3890905.1"/>
    <property type="molecule type" value="Genomic_DNA"/>
</dbReference>
<evidence type="ECO:0000313" key="1">
    <source>
        <dbReference type="EMBL" id="KAL3890905.1"/>
    </source>
</evidence>
<accession>A0ABD3Y0Q0</accession>
<organism evidence="1 2">
    <name type="scientific">Sinanodonta woodiana</name>
    <name type="common">Chinese pond mussel</name>
    <name type="synonym">Anodonta woodiana</name>
    <dbReference type="NCBI Taxonomy" id="1069815"/>
    <lineage>
        <taxon>Eukaryota</taxon>
        <taxon>Metazoa</taxon>
        <taxon>Spiralia</taxon>
        <taxon>Lophotrochozoa</taxon>
        <taxon>Mollusca</taxon>
        <taxon>Bivalvia</taxon>
        <taxon>Autobranchia</taxon>
        <taxon>Heteroconchia</taxon>
        <taxon>Palaeoheterodonta</taxon>
        <taxon>Unionida</taxon>
        <taxon>Unionoidea</taxon>
        <taxon>Unionidae</taxon>
        <taxon>Unioninae</taxon>
        <taxon>Sinanodonta</taxon>
    </lineage>
</organism>
<dbReference type="AlphaFoldDB" id="A0ABD3Y0Q0"/>
<sequence>MKIQMIESDIKQKQAISYQDMPVDLSTVADTLTKGKLRVIRNTGQLDEGSRFQQRVDYLKQQLLLKLHTKEAEITTITSLPHSLCEIEYRQENQGV</sequence>
<dbReference type="Proteomes" id="UP001634394">
    <property type="component" value="Unassembled WGS sequence"/>
</dbReference>
<keyword evidence="2" id="KW-1185">Reference proteome</keyword>
<protein>
    <submittedName>
        <fullName evidence="1">Uncharacterized protein</fullName>
    </submittedName>
</protein>
<evidence type="ECO:0000313" key="2">
    <source>
        <dbReference type="Proteomes" id="UP001634394"/>
    </source>
</evidence>
<comment type="caution">
    <text evidence="1">The sequence shown here is derived from an EMBL/GenBank/DDBJ whole genome shotgun (WGS) entry which is preliminary data.</text>
</comment>
<reference evidence="1 2" key="1">
    <citation type="submission" date="2024-11" db="EMBL/GenBank/DDBJ databases">
        <title>Chromosome-level genome assembly of the freshwater bivalve Anodonta woodiana.</title>
        <authorList>
            <person name="Chen X."/>
        </authorList>
    </citation>
    <scope>NUCLEOTIDE SEQUENCE [LARGE SCALE GENOMIC DNA]</scope>
    <source>
        <strain evidence="1">MN2024</strain>
        <tissue evidence="1">Gills</tissue>
    </source>
</reference>
<proteinExistence type="predicted"/>
<name>A0ABD3Y0Q0_SINWO</name>